<dbReference type="PROSITE" id="PS50112">
    <property type="entry name" value="PAS"/>
    <property type="match status" value="1"/>
</dbReference>
<dbReference type="SMART" id="SM00267">
    <property type="entry name" value="GGDEF"/>
    <property type="match status" value="1"/>
</dbReference>
<organism evidence="11 13">
    <name type="scientific">Halomonas elongata (strain ATCC 33173 / DSM 2581 / NBRC 15536 / NCIMB 2198 / 1H9)</name>
    <dbReference type="NCBI Taxonomy" id="768066"/>
    <lineage>
        <taxon>Bacteria</taxon>
        <taxon>Pseudomonadati</taxon>
        <taxon>Pseudomonadota</taxon>
        <taxon>Gammaproteobacteria</taxon>
        <taxon>Oceanospirillales</taxon>
        <taxon>Halomonadaceae</taxon>
        <taxon>Halomonas</taxon>
    </lineage>
</organism>
<dbReference type="CDD" id="cd01949">
    <property type="entry name" value="GGDEF"/>
    <property type="match status" value="1"/>
</dbReference>
<keyword evidence="5 7" id="KW-1133">Transmembrane helix</keyword>
<evidence type="ECO:0000256" key="2">
    <source>
        <dbReference type="ARBA" id="ARBA00004651"/>
    </source>
</evidence>
<feature type="domain" description="PAS" evidence="8">
    <location>
        <begin position="370"/>
        <end position="440"/>
    </location>
</feature>
<keyword evidence="3" id="KW-1003">Cell membrane</keyword>
<dbReference type="SMART" id="SM00091">
    <property type="entry name" value="PAS"/>
    <property type="match status" value="1"/>
</dbReference>
<evidence type="ECO:0000256" key="3">
    <source>
        <dbReference type="ARBA" id="ARBA00022475"/>
    </source>
</evidence>
<evidence type="ECO:0000313" key="12">
    <source>
        <dbReference type="EMBL" id="WPU47686.1"/>
    </source>
</evidence>
<keyword evidence="4 7" id="KW-0812">Transmembrane</keyword>
<dbReference type="STRING" id="768066.HELO_1706"/>
<dbReference type="InterPro" id="IPR043128">
    <property type="entry name" value="Rev_trsase/Diguanyl_cyclase"/>
</dbReference>
<dbReference type="InterPro" id="IPR035965">
    <property type="entry name" value="PAS-like_dom_sf"/>
</dbReference>
<evidence type="ECO:0000259" key="8">
    <source>
        <dbReference type="PROSITE" id="PS50112"/>
    </source>
</evidence>
<dbReference type="SUPFAM" id="SSF55073">
    <property type="entry name" value="Nucleotide cyclase"/>
    <property type="match status" value="1"/>
</dbReference>
<dbReference type="GeneID" id="91008935"/>
<dbReference type="Proteomes" id="UP000008707">
    <property type="component" value="Chromosome"/>
</dbReference>
<dbReference type="EMBL" id="FN869568">
    <property type="protein sequence ID" value="CBV41590.2"/>
    <property type="molecule type" value="Genomic_DNA"/>
</dbReference>
<feature type="domain" description="PAC" evidence="9">
    <location>
        <begin position="443"/>
        <end position="494"/>
    </location>
</feature>
<protein>
    <submittedName>
        <fullName evidence="11">Diguanylate cyclase</fullName>
        <ecNumber evidence="11">2.7.7.65</ecNumber>
    </submittedName>
</protein>
<dbReference type="Gene3D" id="3.30.450.20">
    <property type="entry name" value="PAS domain"/>
    <property type="match status" value="2"/>
</dbReference>
<dbReference type="FunFam" id="3.30.70.270:FF:000001">
    <property type="entry name" value="Diguanylate cyclase domain protein"/>
    <property type="match status" value="1"/>
</dbReference>
<dbReference type="eggNOG" id="COG5000">
    <property type="taxonomic scope" value="Bacteria"/>
</dbReference>
<dbReference type="eggNOG" id="COG2199">
    <property type="taxonomic scope" value="Bacteria"/>
</dbReference>
<evidence type="ECO:0000259" key="9">
    <source>
        <dbReference type="PROSITE" id="PS50113"/>
    </source>
</evidence>
<dbReference type="InterPro" id="IPR000700">
    <property type="entry name" value="PAS-assoc_C"/>
</dbReference>
<dbReference type="CDD" id="cd18774">
    <property type="entry name" value="PDC2_HK_sensor"/>
    <property type="match status" value="1"/>
</dbReference>
<dbReference type="InterPro" id="IPR029787">
    <property type="entry name" value="Nucleotide_cyclase"/>
</dbReference>
<keyword evidence="11" id="KW-0548">Nucleotidyltransferase</keyword>
<dbReference type="GO" id="GO:0006355">
    <property type="term" value="P:regulation of DNA-templated transcription"/>
    <property type="evidence" value="ECO:0007669"/>
    <property type="project" value="InterPro"/>
</dbReference>
<dbReference type="GO" id="GO:0052621">
    <property type="term" value="F:diguanylate cyclase activity"/>
    <property type="evidence" value="ECO:0007669"/>
    <property type="project" value="UniProtKB-EC"/>
</dbReference>
<sequence length="660" mass="74682">MPTRFSRYLHGALSLTGRLLLGLFVTWGVVVALLLGLGWRSGETLVGESSRTHLRYEVRLIADELAQQVDSRLSALERLAARLDEADSEGGGRDTLRRSDALLEWFDGLVVIDAEGRVVSDWPKLDRRVGLNIGDREYFQHVRAFKRPHVSEPFHGRASDVPLVMFMVPRLDESGAFRGLVGGIVKVHGGGLFNRLNRIRLGAQGGAVVVTSSGQVLYHSDDSLVLDTVPDPQDNPWVNLALYGWEGEALGTMFGGDMAYQAYRQIWPANWIVGVILPRSQVMAPLREWVSRLGWWALLVASLLIPVMGWLVWLALRPLYRLETQIDEVGRGLRSRVALTTRMQELQRVARTFNRVEVEREHAISRLQERQAFLDATLSSSPVGIFVTDRDGEVTYVNPALVELSGHDAEDHLPLTWRERIHVDDRQSVLDLWQYSLDSGDDFLQQYRFHRRDGEMLWFEVHARRVVSGDTHLGFVGTVKDITERREEEALRQWEAEHDPLTGLLNRRGLERRLEEALADWRKTGTPSVLLIFDLDRFKPINDLGGHALGDEMLCQVARALSRTVRRSDHTARQGGDEFAVLLPSCTFERAQDIAESLRETIRELQVVHGGRVFSVTLSLGVTCFERGDQRIESVMQRADAASYRAKRMGRDRVVMHGEA</sequence>
<dbReference type="Pfam" id="PF00990">
    <property type="entry name" value="GGDEF"/>
    <property type="match status" value="1"/>
</dbReference>
<proteinExistence type="predicted"/>
<comment type="cofactor">
    <cofactor evidence="1">
        <name>Mg(2+)</name>
        <dbReference type="ChEBI" id="CHEBI:18420"/>
    </cofactor>
</comment>
<dbReference type="NCBIfam" id="TIGR00229">
    <property type="entry name" value="sensory_box"/>
    <property type="match status" value="1"/>
</dbReference>
<dbReference type="SUPFAM" id="SSF55785">
    <property type="entry name" value="PYP-like sensor domain (PAS domain)"/>
    <property type="match status" value="1"/>
</dbReference>
<reference evidence="11" key="1">
    <citation type="journal article" date="2010" name="Environ. Microbiol.">
        <title>A blueprint of ectoine metabolism from the genome of the industrial producer Halomonas elongata DSM 2581(T).</title>
        <authorList>
            <person name="Schwibbert K."/>
            <person name="Marin-Sanguino A."/>
            <person name="Bagyan I."/>
            <person name="Heidrich G."/>
            <person name="Lentzen G."/>
            <person name="Seitz H."/>
            <person name="Rampp M."/>
            <person name="Schuster S.C."/>
            <person name="Klenk H.P."/>
            <person name="Pfeiffer F."/>
            <person name="Oesterhelt D."/>
            <person name="Kunte H.J."/>
        </authorList>
    </citation>
    <scope>NUCLEOTIDE SEQUENCE</scope>
    <source>
        <strain evidence="11">Type strain: DSM 2581</strain>
    </source>
</reference>
<dbReference type="PROSITE" id="PS50113">
    <property type="entry name" value="PAC"/>
    <property type="match status" value="1"/>
</dbReference>
<dbReference type="CDD" id="cd00130">
    <property type="entry name" value="PAS"/>
    <property type="match status" value="1"/>
</dbReference>
<evidence type="ECO:0000256" key="1">
    <source>
        <dbReference type="ARBA" id="ARBA00001946"/>
    </source>
</evidence>
<evidence type="ECO:0000313" key="14">
    <source>
        <dbReference type="Proteomes" id="UP001322512"/>
    </source>
</evidence>
<name>E1V827_HALED</name>
<evidence type="ECO:0000313" key="11">
    <source>
        <dbReference type="EMBL" id="CBV41590.2"/>
    </source>
</evidence>
<dbReference type="InterPro" id="IPR001610">
    <property type="entry name" value="PAC"/>
</dbReference>
<dbReference type="RefSeq" id="WP_232519615.1">
    <property type="nucleotide sequence ID" value="NC_014532.2"/>
</dbReference>
<dbReference type="KEGG" id="hel:HELO_1706"/>
<reference evidence="11" key="2">
    <citation type="submission" date="2010-05" db="EMBL/GenBank/DDBJ databases">
        <title>Revision and reannotation of the Halomonas elongata DSM 2581(T) genome.</title>
        <authorList>
            <person name="Pfeiffer F."/>
            <person name="Bagyan I."/>
            <person name="Alfaro-Espinoza G."/>
            <person name="Zamora-Lagos M.A."/>
            <person name="Habermann B."/>
            <person name="Oesterhelt D."/>
            <person name="Kunte H.J."/>
        </authorList>
    </citation>
    <scope>NUCLEOTIDE SEQUENCE</scope>
    <source>
        <strain evidence="11">Type strain: DSM 2581</strain>
    </source>
</reference>
<dbReference type="AlphaFoldDB" id="E1V827"/>
<feature type="transmembrane region" description="Helical" evidence="7">
    <location>
        <begin position="20"/>
        <end position="39"/>
    </location>
</feature>
<evidence type="ECO:0000256" key="4">
    <source>
        <dbReference type="ARBA" id="ARBA00022692"/>
    </source>
</evidence>
<dbReference type="InterPro" id="IPR052155">
    <property type="entry name" value="Biofilm_reg_signaling"/>
</dbReference>
<dbReference type="Pfam" id="PF00989">
    <property type="entry name" value="PAS"/>
    <property type="match status" value="1"/>
</dbReference>
<feature type="transmembrane region" description="Helical" evidence="7">
    <location>
        <begin position="293"/>
        <end position="316"/>
    </location>
</feature>
<keyword evidence="6 7" id="KW-0472">Membrane</keyword>
<gene>
    <name evidence="11" type="ordered locus">HELO_1706</name>
    <name evidence="12" type="ORF">SR933_01990</name>
</gene>
<reference evidence="13" key="3">
    <citation type="journal article" date="2011" name="Environ. Microbiol.">
        <title>A blueprint of ectoine metabolism from the genome of the industrial producer Halomonas elongata DSM 2581(T).</title>
        <authorList>
            <person name="Schwibbert K."/>
            <person name="Marin-Sanguino A."/>
            <person name="Bagyan I."/>
            <person name="Heidrich G."/>
            <person name="Lentzen G."/>
            <person name="Seitz H."/>
            <person name="Rampp M."/>
            <person name="Schuster S.C."/>
            <person name="Klenk H.P."/>
            <person name="Pfeiffer F."/>
            <person name="Oesterhelt D."/>
            <person name="Kunte H.J."/>
        </authorList>
    </citation>
    <scope>NUCLEOTIDE SEQUENCE [LARGE SCALE GENOMIC DNA]</scope>
    <source>
        <strain evidence="13">ATCC 33173 / DSM 2581 / NBRC 15536 / NCIMB 2198 / 1H9</strain>
    </source>
</reference>
<dbReference type="Gene3D" id="3.30.70.270">
    <property type="match status" value="1"/>
</dbReference>
<dbReference type="GO" id="GO:0005886">
    <property type="term" value="C:plasma membrane"/>
    <property type="evidence" value="ECO:0007669"/>
    <property type="project" value="UniProtKB-SubCell"/>
</dbReference>
<keyword evidence="11" id="KW-0808">Transferase</keyword>
<dbReference type="SMART" id="SM00086">
    <property type="entry name" value="PAC"/>
    <property type="match status" value="1"/>
</dbReference>
<dbReference type="PROSITE" id="PS50887">
    <property type="entry name" value="GGDEF"/>
    <property type="match status" value="1"/>
</dbReference>
<accession>E1V827</accession>
<evidence type="ECO:0000256" key="7">
    <source>
        <dbReference type="SAM" id="Phobius"/>
    </source>
</evidence>
<dbReference type="InterPro" id="IPR033479">
    <property type="entry name" value="dCache_1"/>
</dbReference>
<keyword evidence="14" id="KW-1185">Reference proteome</keyword>
<dbReference type="PANTHER" id="PTHR44757">
    <property type="entry name" value="DIGUANYLATE CYCLASE DGCP"/>
    <property type="match status" value="1"/>
</dbReference>
<dbReference type="InterPro" id="IPR000014">
    <property type="entry name" value="PAS"/>
</dbReference>
<dbReference type="Pfam" id="PF02743">
    <property type="entry name" value="dCache_1"/>
    <property type="match status" value="1"/>
</dbReference>
<evidence type="ECO:0000313" key="13">
    <source>
        <dbReference type="Proteomes" id="UP000008707"/>
    </source>
</evidence>
<feature type="domain" description="GGDEF" evidence="10">
    <location>
        <begin position="526"/>
        <end position="659"/>
    </location>
</feature>
<dbReference type="PANTHER" id="PTHR44757:SF2">
    <property type="entry name" value="BIOFILM ARCHITECTURE MAINTENANCE PROTEIN MBAA"/>
    <property type="match status" value="1"/>
</dbReference>
<dbReference type="InterPro" id="IPR000160">
    <property type="entry name" value="GGDEF_dom"/>
</dbReference>
<dbReference type="EC" id="2.7.7.65" evidence="11"/>
<dbReference type="EMBL" id="CP139472">
    <property type="protein sequence ID" value="WPU47686.1"/>
    <property type="molecule type" value="Genomic_DNA"/>
</dbReference>
<dbReference type="Proteomes" id="UP001322512">
    <property type="component" value="Chromosome"/>
</dbReference>
<comment type="subcellular location">
    <subcellularLocation>
        <location evidence="2">Cell membrane</location>
        <topology evidence="2">Multi-pass membrane protein</topology>
    </subcellularLocation>
</comment>
<dbReference type="NCBIfam" id="TIGR00254">
    <property type="entry name" value="GGDEF"/>
    <property type="match status" value="1"/>
</dbReference>
<reference evidence="12 14" key="4">
    <citation type="submission" date="2023-11" db="EMBL/GenBank/DDBJ databases">
        <title>MicrobeMod: A computational toolkit for identifying prokaryotic methylation and restriction-modification with nanopore sequencing.</title>
        <authorList>
            <person name="Crits-Christoph A."/>
            <person name="Kang S.C."/>
            <person name="Lee H."/>
            <person name="Ostrov N."/>
        </authorList>
    </citation>
    <scope>NUCLEOTIDE SEQUENCE [LARGE SCALE GENOMIC DNA]</scope>
    <source>
        <strain evidence="12 14">ATCC 33173</strain>
    </source>
</reference>
<dbReference type="InterPro" id="IPR013767">
    <property type="entry name" value="PAS_fold"/>
</dbReference>
<evidence type="ECO:0000256" key="6">
    <source>
        <dbReference type="ARBA" id="ARBA00023136"/>
    </source>
</evidence>
<evidence type="ECO:0000259" key="10">
    <source>
        <dbReference type="PROSITE" id="PS50887"/>
    </source>
</evidence>
<evidence type="ECO:0000256" key="5">
    <source>
        <dbReference type="ARBA" id="ARBA00022989"/>
    </source>
</evidence>
<dbReference type="CDD" id="cd12914">
    <property type="entry name" value="PDC1_DGC_like"/>
    <property type="match status" value="1"/>
</dbReference>